<comment type="caution">
    <text evidence="1">The sequence shown here is derived from an EMBL/GenBank/DDBJ whole genome shotgun (WGS) entry which is preliminary data.</text>
</comment>
<name>A0A9N8HQT7_9STRA</name>
<protein>
    <submittedName>
        <fullName evidence="1">Uncharacterized protein</fullName>
    </submittedName>
</protein>
<keyword evidence="2" id="KW-1185">Reference proteome</keyword>
<evidence type="ECO:0000313" key="2">
    <source>
        <dbReference type="Proteomes" id="UP001153069"/>
    </source>
</evidence>
<dbReference type="Proteomes" id="UP001153069">
    <property type="component" value="Unassembled WGS sequence"/>
</dbReference>
<dbReference type="InterPro" id="IPR032675">
    <property type="entry name" value="LRR_dom_sf"/>
</dbReference>
<dbReference type="Gene3D" id="3.80.10.10">
    <property type="entry name" value="Ribonuclease Inhibitor"/>
    <property type="match status" value="2"/>
</dbReference>
<organism evidence="1 2">
    <name type="scientific">Seminavis robusta</name>
    <dbReference type="NCBI Taxonomy" id="568900"/>
    <lineage>
        <taxon>Eukaryota</taxon>
        <taxon>Sar</taxon>
        <taxon>Stramenopiles</taxon>
        <taxon>Ochrophyta</taxon>
        <taxon>Bacillariophyta</taxon>
        <taxon>Bacillariophyceae</taxon>
        <taxon>Bacillariophycidae</taxon>
        <taxon>Naviculales</taxon>
        <taxon>Naviculaceae</taxon>
        <taxon>Seminavis</taxon>
    </lineage>
</organism>
<dbReference type="EMBL" id="CAICTM010001230">
    <property type="protein sequence ID" value="CAB9521787.1"/>
    <property type="molecule type" value="Genomic_DNA"/>
</dbReference>
<evidence type="ECO:0000313" key="1">
    <source>
        <dbReference type="EMBL" id="CAB9521787.1"/>
    </source>
</evidence>
<reference evidence="1" key="1">
    <citation type="submission" date="2020-06" db="EMBL/GenBank/DDBJ databases">
        <authorList>
            <consortium name="Plant Systems Biology data submission"/>
        </authorList>
    </citation>
    <scope>NUCLEOTIDE SEQUENCE</scope>
    <source>
        <strain evidence="1">D6</strain>
    </source>
</reference>
<dbReference type="AlphaFoldDB" id="A0A9N8HQT7"/>
<accession>A0A9N8HQT7</accession>
<proteinExistence type="predicted"/>
<dbReference type="SUPFAM" id="SSF52047">
    <property type="entry name" value="RNI-like"/>
    <property type="match status" value="1"/>
</dbReference>
<gene>
    <name evidence="1" type="ORF">SEMRO_1232_G254740.1</name>
</gene>
<sequence>MIDTDYGFLDAQLRMLGENDEQFRTLSLNLNRMEKDFSQQLAHWRESLFSFSVAQWLEVLRFNTTVDTVTVDLSLSETTIWKKDHLKCLMIAIGCLPKLKRLVIRQNNLGQPRRLAPVQAIVAAVRRAHQIECLELWGNEIIVPSVQKPLTELTQVILEECTQLKSFKVAGFHLNHNHVAMFTPLMTLPHLTEFGLGNTSDGFEPVAKMLSSCPNIRTLTLSFVDQLEDADCMALVQALKRNQQLQILSLLNTENNANASSGISPRCQRALIQMLEHGNMTLQELKTRGDVNAEIQLYLKLNRAGRQDLFQQHDSLPSRELWVDTLIASRDDLDCSFYFLTMNPSICAT</sequence>